<dbReference type="EMBL" id="CP036316">
    <property type="protein sequence ID" value="QDT64635.1"/>
    <property type="molecule type" value="Genomic_DNA"/>
</dbReference>
<feature type="compositionally biased region" description="Basic and acidic residues" evidence="7">
    <location>
        <begin position="1"/>
        <end position="22"/>
    </location>
</feature>
<keyword evidence="5 8" id="KW-1133">Transmembrane helix</keyword>
<dbReference type="GO" id="GO:0008381">
    <property type="term" value="F:mechanosensitive monoatomic ion channel activity"/>
    <property type="evidence" value="ECO:0007669"/>
    <property type="project" value="InterPro"/>
</dbReference>
<dbReference type="Gene3D" id="1.10.287.1260">
    <property type="match status" value="1"/>
</dbReference>
<keyword evidence="4 8" id="KW-0812">Transmembrane</keyword>
<keyword evidence="6 8" id="KW-0472">Membrane</keyword>
<evidence type="ECO:0000256" key="4">
    <source>
        <dbReference type="ARBA" id="ARBA00022692"/>
    </source>
</evidence>
<reference evidence="11 12" key="1">
    <citation type="submission" date="2019-02" db="EMBL/GenBank/DDBJ databases">
        <title>Deep-cultivation of Planctomycetes and their phenomic and genomic characterization uncovers novel biology.</title>
        <authorList>
            <person name="Wiegand S."/>
            <person name="Jogler M."/>
            <person name="Boedeker C."/>
            <person name="Pinto D."/>
            <person name="Vollmers J."/>
            <person name="Rivas-Marin E."/>
            <person name="Kohn T."/>
            <person name="Peeters S.H."/>
            <person name="Heuer A."/>
            <person name="Rast P."/>
            <person name="Oberbeckmann S."/>
            <person name="Bunk B."/>
            <person name="Jeske O."/>
            <person name="Meyerdierks A."/>
            <person name="Storesund J.E."/>
            <person name="Kallscheuer N."/>
            <person name="Luecker S."/>
            <person name="Lage O.M."/>
            <person name="Pohl T."/>
            <person name="Merkel B.J."/>
            <person name="Hornburger P."/>
            <person name="Mueller R.-W."/>
            <person name="Bruemmer F."/>
            <person name="Labrenz M."/>
            <person name="Spormann A.M."/>
            <person name="Op den Camp H."/>
            <person name="Overmann J."/>
            <person name="Amann R."/>
            <person name="Jetten M.S.M."/>
            <person name="Mascher T."/>
            <person name="Medema M.H."/>
            <person name="Devos D.P."/>
            <person name="Kaster A.-K."/>
            <person name="Ovreas L."/>
            <person name="Rohde M."/>
            <person name="Galperin M.Y."/>
            <person name="Jogler C."/>
        </authorList>
    </citation>
    <scope>NUCLEOTIDE SEQUENCE [LARGE SCALE GENOMIC DNA]</scope>
    <source>
        <strain evidence="11 12">V22</strain>
    </source>
</reference>
<dbReference type="Gene3D" id="2.30.30.60">
    <property type="match status" value="1"/>
</dbReference>
<feature type="transmembrane region" description="Helical" evidence="8">
    <location>
        <begin position="101"/>
        <end position="131"/>
    </location>
</feature>
<evidence type="ECO:0000256" key="5">
    <source>
        <dbReference type="ARBA" id="ARBA00022989"/>
    </source>
</evidence>
<sequence>MAFAQEEQKSQETKTEDEKSSGETEGVTGEAEEKLDGDVVNNFANATSNFFTSLELPRLWHDTPVLSWAILIGAVVGGVVIGKIVSAILSAFGRKWDKGRWAVAAATIDSFAGPSNLLIMTIGIAIGLGVLPLSPPLRSFGGSVIAMLVLIAVFWSLFNLVNVLAVFLRSFASKTQGRLDDQIIPLVRTALRILVVIIGGLVIVDSVFGADIGAALAGLGIAGLAVSLAAQDSLKNLFGSLTILLDSPFQIGERIVFQGTDGVVEQIGFRSTKVRTLVGHLVTVPNSAIVNESVENIGRRPFIRRLMNVTVTYDTPPDKIEEGIQIIRDILASEDFAGPINPTIKGDEYPPRVYFNDYNSESLNIMVIYWYAPPAYWDYLDHAQRFNFALLRKFEEAGIEFAFPTQTLYLAGDQKRELSLKMLGADLPKPPVQDESS</sequence>
<comment type="similarity">
    <text evidence="2">Belongs to the MscS (TC 1.A.23) family.</text>
</comment>
<dbReference type="InterPro" id="IPR011066">
    <property type="entry name" value="MscS_channel_C_sf"/>
</dbReference>
<dbReference type="GO" id="GO:0005886">
    <property type="term" value="C:plasma membrane"/>
    <property type="evidence" value="ECO:0007669"/>
    <property type="project" value="UniProtKB-SubCell"/>
</dbReference>
<keyword evidence="3" id="KW-1003">Cell membrane</keyword>
<organism evidence="11 12">
    <name type="scientific">Calycomorphotria hydatis</name>
    <dbReference type="NCBI Taxonomy" id="2528027"/>
    <lineage>
        <taxon>Bacteria</taxon>
        <taxon>Pseudomonadati</taxon>
        <taxon>Planctomycetota</taxon>
        <taxon>Planctomycetia</taxon>
        <taxon>Planctomycetales</taxon>
        <taxon>Planctomycetaceae</taxon>
        <taxon>Calycomorphotria</taxon>
    </lineage>
</organism>
<protein>
    <submittedName>
        <fullName evidence="11">Low conductance mechanosensitive channel YnaI</fullName>
    </submittedName>
</protein>
<evidence type="ECO:0000313" key="12">
    <source>
        <dbReference type="Proteomes" id="UP000319976"/>
    </source>
</evidence>
<proteinExistence type="inferred from homology"/>
<name>A0A517T8C1_9PLAN</name>
<dbReference type="InterPro" id="IPR011014">
    <property type="entry name" value="MscS_channel_TM-2"/>
</dbReference>
<keyword evidence="12" id="KW-1185">Reference proteome</keyword>
<evidence type="ECO:0000256" key="8">
    <source>
        <dbReference type="SAM" id="Phobius"/>
    </source>
</evidence>
<dbReference type="InterPro" id="IPR049278">
    <property type="entry name" value="MS_channel_C"/>
</dbReference>
<feature type="domain" description="Mechanosensitive ion channel MscS C-terminal" evidence="10">
    <location>
        <begin position="307"/>
        <end position="401"/>
    </location>
</feature>
<dbReference type="SUPFAM" id="SSF82861">
    <property type="entry name" value="Mechanosensitive channel protein MscS (YggB), transmembrane region"/>
    <property type="match status" value="1"/>
</dbReference>
<feature type="transmembrane region" description="Helical" evidence="8">
    <location>
        <begin position="65"/>
        <end position="89"/>
    </location>
</feature>
<evidence type="ECO:0000256" key="7">
    <source>
        <dbReference type="SAM" id="MobiDB-lite"/>
    </source>
</evidence>
<dbReference type="Gene3D" id="3.30.70.100">
    <property type="match status" value="1"/>
</dbReference>
<evidence type="ECO:0000259" key="9">
    <source>
        <dbReference type="Pfam" id="PF00924"/>
    </source>
</evidence>
<evidence type="ECO:0000256" key="6">
    <source>
        <dbReference type="ARBA" id="ARBA00023136"/>
    </source>
</evidence>
<feature type="transmembrane region" description="Helical" evidence="8">
    <location>
        <begin position="189"/>
        <end position="208"/>
    </location>
</feature>
<dbReference type="Pfam" id="PF21082">
    <property type="entry name" value="MS_channel_3rd"/>
    <property type="match status" value="1"/>
</dbReference>
<dbReference type="Pfam" id="PF00924">
    <property type="entry name" value="MS_channel_2nd"/>
    <property type="match status" value="1"/>
</dbReference>
<comment type="subcellular location">
    <subcellularLocation>
        <location evidence="1">Cell membrane</location>
        <topology evidence="1">Multi-pass membrane protein</topology>
    </subcellularLocation>
</comment>
<dbReference type="SUPFAM" id="SSF50182">
    <property type="entry name" value="Sm-like ribonucleoproteins"/>
    <property type="match status" value="1"/>
</dbReference>
<gene>
    <name evidence="11" type="primary">ynaI_1</name>
    <name evidence="11" type="ORF">V22_18750</name>
</gene>
<evidence type="ECO:0000313" key="11">
    <source>
        <dbReference type="EMBL" id="QDT64635.1"/>
    </source>
</evidence>
<dbReference type="InterPro" id="IPR006685">
    <property type="entry name" value="MscS_channel_2nd"/>
</dbReference>
<dbReference type="KEGG" id="chya:V22_18750"/>
<accession>A0A517T8C1</accession>
<feature type="domain" description="Mechanosensitive ion channel MscS" evidence="9">
    <location>
        <begin position="232"/>
        <end position="297"/>
    </location>
</feature>
<dbReference type="InterPro" id="IPR045275">
    <property type="entry name" value="MscS_archaea/bacteria_type"/>
</dbReference>
<evidence type="ECO:0000256" key="2">
    <source>
        <dbReference type="ARBA" id="ARBA00008017"/>
    </source>
</evidence>
<evidence type="ECO:0000256" key="1">
    <source>
        <dbReference type="ARBA" id="ARBA00004651"/>
    </source>
</evidence>
<dbReference type="RefSeq" id="WP_197440041.1">
    <property type="nucleotide sequence ID" value="NZ_CP036316.1"/>
</dbReference>
<evidence type="ECO:0000259" key="10">
    <source>
        <dbReference type="Pfam" id="PF21082"/>
    </source>
</evidence>
<dbReference type="PANTHER" id="PTHR30221">
    <property type="entry name" value="SMALL-CONDUCTANCE MECHANOSENSITIVE CHANNEL"/>
    <property type="match status" value="1"/>
</dbReference>
<evidence type="ECO:0000256" key="3">
    <source>
        <dbReference type="ARBA" id="ARBA00022475"/>
    </source>
</evidence>
<dbReference type="PANTHER" id="PTHR30221:SF1">
    <property type="entry name" value="SMALL-CONDUCTANCE MECHANOSENSITIVE CHANNEL"/>
    <property type="match status" value="1"/>
</dbReference>
<feature type="region of interest" description="Disordered" evidence="7">
    <location>
        <begin position="1"/>
        <end position="32"/>
    </location>
</feature>
<dbReference type="AlphaFoldDB" id="A0A517T8C1"/>
<dbReference type="SUPFAM" id="SSF82689">
    <property type="entry name" value="Mechanosensitive channel protein MscS (YggB), C-terminal domain"/>
    <property type="match status" value="1"/>
</dbReference>
<dbReference type="Proteomes" id="UP000319976">
    <property type="component" value="Chromosome"/>
</dbReference>
<feature type="transmembrane region" description="Helical" evidence="8">
    <location>
        <begin position="143"/>
        <end position="168"/>
    </location>
</feature>
<dbReference type="InterPro" id="IPR023408">
    <property type="entry name" value="MscS_beta-dom_sf"/>
</dbReference>
<dbReference type="InterPro" id="IPR010920">
    <property type="entry name" value="LSM_dom_sf"/>
</dbReference>